<keyword evidence="3" id="KW-1185">Reference proteome</keyword>
<name>A0AAE9VJV2_9CAUD</name>
<evidence type="ECO:0000313" key="2">
    <source>
        <dbReference type="EMBL" id="WAX26236.1"/>
    </source>
</evidence>
<feature type="region of interest" description="Disordered" evidence="1">
    <location>
        <begin position="110"/>
        <end position="131"/>
    </location>
</feature>
<feature type="compositionally biased region" description="Basic residues" evidence="1">
    <location>
        <begin position="122"/>
        <end position="131"/>
    </location>
</feature>
<organism evidence="2 3">
    <name type="scientific">Ralstonia phage p2106</name>
    <dbReference type="NCBI Taxonomy" id="2998497"/>
    <lineage>
        <taxon>Viruses</taxon>
        <taxon>Duplodnaviria</taxon>
        <taxon>Heunggongvirae</taxon>
        <taxon>Uroviricota</taxon>
        <taxon>Caudoviricetes</taxon>
        <taxon>Autographivirales</taxon>
        <taxon>Autotranscriptaviridae</taxon>
        <taxon>Serkorvirus</taxon>
        <taxon>Serkorvirus p2106</taxon>
    </lineage>
</organism>
<evidence type="ECO:0000256" key="1">
    <source>
        <dbReference type="SAM" id="MobiDB-lite"/>
    </source>
</evidence>
<sequence length="131" mass="14343">MIQRNAPALGFTFEEARAARLLSGASLEAYQRTHQQAAQVSRQGSPEEHAAARQALKRSLQRAMGMAATGHAPVGTFKRGTIRVTREGVSVGIPAHLVEEVSPEFRAEVEDVRPMHATASNTRHHNPKRKD</sequence>
<proteinExistence type="predicted"/>
<accession>A0AAE9VJV2</accession>
<dbReference type="EMBL" id="OP947225">
    <property type="protein sequence ID" value="WAX26236.1"/>
    <property type="molecule type" value="Genomic_DNA"/>
</dbReference>
<protein>
    <submittedName>
        <fullName evidence="2">Uncharacterized protein</fullName>
    </submittedName>
</protein>
<reference evidence="2" key="1">
    <citation type="submission" date="2022-11" db="EMBL/GenBank/DDBJ databases">
        <authorList>
            <person name="Cui X."/>
            <person name="Liu Q."/>
        </authorList>
    </citation>
    <scope>NUCLEOTIDE SEQUENCE</scope>
</reference>
<evidence type="ECO:0000313" key="3">
    <source>
        <dbReference type="Proteomes" id="UP001211059"/>
    </source>
</evidence>
<dbReference type="Proteomes" id="UP001211059">
    <property type="component" value="Segment"/>
</dbReference>